<name>A0AAD0WDV6_9GAMM</name>
<sequence>MQNTLTVYKTKFVWSFIHFLVGGLLLFLVATWLFFSWFDNGRYMLTDLVGLAVIIFSIDLIIGPLFNFWLLSPFKTKLENAINFSFIVILQVISLVYGITQIDGQRLAYIVKWEGSYFTVLKGEDRRPVHEEAMYHFNEPTIQSNGRAFYEMMIKNAIPPIEMYEYFLSVPVSSECSFSPCKVITKSGLVKLKSTDEGLVFF</sequence>
<dbReference type="EMBL" id="CP032090">
    <property type="protein sequence ID" value="AXV66879.1"/>
    <property type="molecule type" value="Genomic_DNA"/>
</dbReference>
<keyword evidence="1" id="KW-0812">Transmembrane</keyword>
<dbReference type="Proteomes" id="UP000264605">
    <property type="component" value="Chromosome"/>
</dbReference>
<dbReference type="AlphaFoldDB" id="A0AAD0WDV6"/>
<feature type="transmembrane region" description="Helical" evidence="1">
    <location>
        <begin position="81"/>
        <end position="100"/>
    </location>
</feature>
<accession>A0AAD0WDV6</accession>
<feature type="transmembrane region" description="Helical" evidence="1">
    <location>
        <begin position="12"/>
        <end position="36"/>
    </location>
</feature>
<evidence type="ECO:0000256" key="1">
    <source>
        <dbReference type="SAM" id="Phobius"/>
    </source>
</evidence>
<protein>
    <submittedName>
        <fullName evidence="2">Fimbrial assembly protein</fullName>
    </submittedName>
</protein>
<evidence type="ECO:0000313" key="3">
    <source>
        <dbReference type="Proteomes" id="UP000264605"/>
    </source>
</evidence>
<proteinExistence type="predicted"/>
<organism evidence="2 3">
    <name type="scientific">Pseudoalteromonas lipolytica</name>
    <dbReference type="NCBI Taxonomy" id="570156"/>
    <lineage>
        <taxon>Bacteria</taxon>
        <taxon>Pseudomonadati</taxon>
        <taxon>Pseudomonadota</taxon>
        <taxon>Gammaproteobacteria</taxon>
        <taxon>Alteromonadales</taxon>
        <taxon>Pseudoalteromonadaceae</taxon>
        <taxon>Pseudoalteromonas</taxon>
    </lineage>
</organism>
<gene>
    <name evidence="2" type="ORF">D0907_13735</name>
</gene>
<keyword evidence="1" id="KW-0472">Membrane</keyword>
<dbReference type="RefSeq" id="WP_118844822.1">
    <property type="nucleotide sequence ID" value="NZ_CP032090.1"/>
</dbReference>
<keyword evidence="1" id="KW-1133">Transmembrane helix</keyword>
<reference evidence="2 3" key="1">
    <citation type="submission" date="2018-08" db="EMBL/GenBank/DDBJ databases">
        <title>Draft genome sequence of Pseudoalteromonas donghaensis HJ51.</title>
        <authorList>
            <person name="Oh J."/>
            <person name="Roh D."/>
        </authorList>
    </citation>
    <scope>NUCLEOTIDE SEQUENCE [LARGE SCALE GENOMIC DNA]</scope>
    <source>
        <strain evidence="2 3">HJ51</strain>
    </source>
</reference>
<dbReference type="KEGG" id="pdj:D0907_13735"/>
<evidence type="ECO:0000313" key="2">
    <source>
        <dbReference type="EMBL" id="AXV66879.1"/>
    </source>
</evidence>
<dbReference type="GeneID" id="99506533"/>
<feature type="transmembrane region" description="Helical" evidence="1">
    <location>
        <begin position="48"/>
        <end position="69"/>
    </location>
</feature>